<accession>A0A1S2XBA9</accession>
<keyword evidence="2" id="KW-1185">Reference proteome</keyword>
<dbReference type="InterPro" id="IPR001810">
    <property type="entry name" value="F-box_dom"/>
</dbReference>
<dbReference type="eggNOG" id="KOG1072">
    <property type="taxonomic scope" value="Eukaryota"/>
</dbReference>
<dbReference type="GeneID" id="101501412"/>
<reference evidence="3" key="2">
    <citation type="submission" date="2025-08" db="UniProtKB">
        <authorList>
            <consortium name="RefSeq"/>
        </authorList>
    </citation>
    <scope>IDENTIFICATION</scope>
    <source>
        <tissue evidence="3">Etiolated seedlings</tissue>
    </source>
</reference>
<gene>
    <name evidence="3" type="primary">LOC101501412</name>
</gene>
<dbReference type="GO" id="GO:2000762">
    <property type="term" value="P:regulation of phenylpropanoid metabolic process"/>
    <property type="evidence" value="ECO:0007669"/>
    <property type="project" value="InterPro"/>
</dbReference>
<evidence type="ECO:0000313" key="2">
    <source>
        <dbReference type="Proteomes" id="UP000087171"/>
    </source>
</evidence>
<dbReference type="PANTHER" id="PTHR46407:SF3">
    <property type="entry name" value="OS02G0208700 PROTEIN"/>
    <property type="match status" value="1"/>
</dbReference>
<evidence type="ECO:0000259" key="1">
    <source>
        <dbReference type="Pfam" id="PF00646"/>
    </source>
</evidence>
<dbReference type="SMART" id="SM00612">
    <property type="entry name" value="Kelch"/>
    <property type="match status" value="2"/>
</dbReference>
<reference evidence="2" key="1">
    <citation type="journal article" date="2013" name="Nat. Biotechnol.">
        <title>Draft genome sequence of chickpea (Cicer arietinum) provides a resource for trait improvement.</title>
        <authorList>
            <person name="Varshney R.K."/>
            <person name="Song C."/>
            <person name="Saxena R.K."/>
            <person name="Azam S."/>
            <person name="Yu S."/>
            <person name="Sharpe A.G."/>
            <person name="Cannon S."/>
            <person name="Baek J."/>
            <person name="Rosen B.D."/>
            <person name="Tar'an B."/>
            <person name="Millan T."/>
            <person name="Zhang X."/>
            <person name="Ramsay L.D."/>
            <person name="Iwata A."/>
            <person name="Wang Y."/>
            <person name="Nelson W."/>
            <person name="Farmer A.D."/>
            <person name="Gaur P.M."/>
            <person name="Soderlund C."/>
            <person name="Penmetsa R.V."/>
            <person name="Xu C."/>
            <person name="Bharti A.K."/>
            <person name="He W."/>
            <person name="Winter P."/>
            <person name="Zhao S."/>
            <person name="Hane J.K."/>
            <person name="Carrasquilla-Garcia N."/>
            <person name="Condie J.A."/>
            <person name="Upadhyaya H.D."/>
            <person name="Luo M.C."/>
            <person name="Thudi M."/>
            <person name="Gowda C.L."/>
            <person name="Singh N.P."/>
            <person name="Lichtenzveig J."/>
            <person name="Gali K.K."/>
            <person name="Rubio J."/>
            <person name="Nadarajan N."/>
            <person name="Dolezel J."/>
            <person name="Bansal K.C."/>
            <person name="Xu X."/>
            <person name="Edwards D."/>
            <person name="Zhang G."/>
            <person name="Kahl G."/>
            <person name="Gil J."/>
            <person name="Singh K.B."/>
            <person name="Datta S.K."/>
            <person name="Jackson S.A."/>
            <person name="Wang J."/>
            <person name="Cook D.R."/>
        </authorList>
    </citation>
    <scope>NUCLEOTIDE SEQUENCE [LARGE SCALE GENOMIC DNA]</scope>
    <source>
        <strain evidence="2">cv. CDC Frontier</strain>
    </source>
</reference>
<dbReference type="SUPFAM" id="SSF117281">
    <property type="entry name" value="Kelch motif"/>
    <property type="match status" value="1"/>
</dbReference>
<organism evidence="2 3">
    <name type="scientific">Cicer arietinum</name>
    <name type="common">Chickpea</name>
    <name type="synonym">Garbanzo</name>
    <dbReference type="NCBI Taxonomy" id="3827"/>
    <lineage>
        <taxon>Eukaryota</taxon>
        <taxon>Viridiplantae</taxon>
        <taxon>Streptophyta</taxon>
        <taxon>Embryophyta</taxon>
        <taxon>Tracheophyta</taxon>
        <taxon>Spermatophyta</taxon>
        <taxon>Magnoliopsida</taxon>
        <taxon>eudicotyledons</taxon>
        <taxon>Gunneridae</taxon>
        <taxon>Pentapetalae</taxon>
        <taxon>rosids</taxon>
        <taxon>fabids</taxon>
        <taxon>Fabales</taxon>
        <taxon>Fabaceae</taxon>
        <taxon>Papilionoideae</taxon>
        <taxon>50 kb inversion clade</taxon>
        <taxon>NPAAA clade</taxon>
        <taxon>Hologalegina</taxon>
        <taxon>IRL clade</taxon>
        <taxon>Cicereae</taxon>
        <taxon>Cicer</taxon>
    </lineage>
</organism>
<dbReference type="AlphaFoldDB" id="A0A1S2XBA9"/>
<dbReference type="InterPro" id="IPR044595">
    <property type="entry name" value="KMD1-4"/>
</dbReference>
<dbReference type="PaxDb" id="3827-XP_004486716.1"/>
<dbReference type="OrthoDB" id="191037at2759"/>
<dbReference type="RefSeq" id="XP_004486716.1">
    <property type="nucleotide sequence ID" value="XM_004486659.3"/>
</dbReference>
<sequence>MELISGLPEDIARECLIRVSYQQFPAVASVSKGWKTEIQMPEFRRLRKNTGHVQKILVTVQSRFDSEKYKTGLLVKAMTNPVYKLSVLETETGIWSELPLGPELSDGLPLFCQIAGVGYDLVVMGGWAPDSFKASNSVFIYNFLSAKWRRGADMPGGPRTFFSCTSDHDRMVYVAGGHDEEKNALKSAFAYDVANDVWIPLPDMSRERDECKAVFRRGNTGGGKVRIVGGYCTEMQGRFERSAEEFDVDTWKWGPVVEEFLDESTCPRTCVDGCDVEGRMYMCKGGDVVVLEGDTWKEVAKMPKEINNVACLGAWEGSLLLIGSSGFGQPNMGFVLDLKSGAWAKLVSPENYCGHVQSGCLLEI</sequence>
<dbReference type="Proteomes" id="UP000087171">
    <property type="component" value="Chromosome Ca1"/>
</dbReference>
<evidence type="ECO:0000313" key="3">
    <source>
        <dbReference type="RefSeq" id="XP_004486716.1"/>
    </source>
</evidence>
<dbReference type="KEGG" id="cam:101501412"/>
<dbReference type="InterPro" id="IPR015915">
    <property type="entry name" value="Kelch-typ_b-propeller"/>
</dbReference>
<feature type="domain" description="F-box" evidence="1">
    <location>
        <begin position="4"/>
        <end position="45"/>
    </location>
</feature>
<dbReference type="CDD" id="cd22152">
    <property type="entry name" value="F-box_AtAFR-like"/>
    <property type="match status" value="1"/>
</dbReference>
<dbReference type="Pfam" id="PF01344">
    <property type="entry name" value="Kelch_1"/>
    <property type="match status" value="2"/>
</dbReference>
<name>A0A1S2XBA9_CICAR</name>
<proteinExistence type="predicted"/>
<dbReference type="Gene3D" id="2.120.10.80">
    <property type="entry name" value="Kelch-type beta propeller"/>
    <property type="match status" value="1"/>
</dbReference>
<protein>
    <submittedName>
        <fullName evidence="3">F-box/kelch-repeat protein At1g80440-like</fullName>
    </submittedName>
</protein>
<dbReference type="InterPro" id="IPR006652">
    <property type="entry name" value="Kelch_1"/>
</dbReference>
<dbReference type="Pfam" id="PF00646">
    <property type="entry name" value="F-box"/>
    <property type="match status" value="1"/>
</dbReference>
<dbReference type="GO" id="GO:0080037">
    <property type="term" value="P:negative regulation of cytokinin-activated signaling pathway"/>
    <property type="evidence" value="ECO:0007669"/>
    <property type="project" value="InterPro"/>
</dbReference>
<dbReference type="PANTHER" id="PTHR46407">
    <property type="entry name" value="OS02G0208700 PROTEIN"/>
    <property type="match status" value="1"/>
</dbReference>